<dbReference type="EMBL" id="JQAT01000006">
    <property type="protein sequence ID" value="KRN27762.1"/>
    <property type="molecule type" value="Genomic_DNA"/>
</dbReference>
<evidence type="ECO:0000313" key="9">
    <source>
        <dbReference type="Proteomes" id="UP000051645"/>
    </source>
</evidence>
<keyword evidence="3 6" id="KW-0812">Transmembrane</keyword>
<evidence type="ECO:0000256" key="5">
    <source>
        <dbReference type="ARBA" id="ARBA00023136"/>
    </source>
</evidence>
<dbReference type="Pfam" id="PF03788">
    <property type="entry name" value="LrgA"/>
    <property type="match status" value="1"/>
</dbReference>
<evidence type="ECO:0000313" key="7">
    <source>
        <dbReference type="EMBL" id="KRN27762.1"/>
    </source>
</evidence>
<feature type="transmembrane region" description="Helical" evidence="6">
    <location>
        <begin position="68"/>
        <end position="94"/>
    </location>
</feature>
<dbReference type="PANTHER" id="PTHR33931">
    <property type="entry name" value="HOLIN-LIKE PROTEIN CIDA-RELATED"/>
    <property type="match status" value="1"/>
</dbReference>
<dbReference type="PATRIC" id="fig|81857.3.peg.2011"/>
<feature type="transmembrane region" description="Helical" evidence="6">
    <location>
        <begin position="45"/>
        <end position="62"/>
    </location>
</feature>
<reference evidence="9 10" key="1">
    <citation type="journal article" date="2015" name="Genome Announc.">
        <title>Expanding the biotechnology potential of lactobacilli through comparative genomics of 213 strains and associated genera.</title>
        <authorList>
            <person name="Sun Z."/>
            <person name="Harris H.M."/>
            <person name="McCann A."/>
            <person name="Guo C."/>
            <person name="Argimon S."/>
            <person name="Zhang W."/>
            <person name="Yang X."/>
            <person name="Jeffery I.B."/>
            <person name="Cooney J.C."/>
            <person name="Kagawa T.F."/>
            <person name="Liu W."/>
            <person name="Song Y."/>
            <person name="Salvetti E."/>
            <person name="Wrobel A."/>
            <person name="Rasinkangas P."/>
            <person name="Parkhill J."/>
            <person name="Rea M.C."/>
            <person name="O'Sullivan O."/>
            <person name="Ritari J."/>
            <person name="Douillard F.P."/>
            <person name="Paul Ross R."/>
            <person name="Yang R."/>
            <person name="Briner A.E."/>
            <person name="Felis G.E."/>
            <person name="de Vos W.M."/>
            <person name="Barrangou R."/>
            <person name="Klaenhammer T.R."/>
            <person name="Caufield P.W."/>
            <person name="Cui Y."/>
            <person name="Zhang H."/>
            <person name="O'Toole P.W."/>
        </authorList>
    </citation>
    <scope>NUCLEOTIDE SEQUENCE [LARGE SCALE GENOMIC DNA]</scope>
    <source>
        <strain evidence="7 10">ATCC BAA-66</strain>
        <strain evidence="8 9">DSM 13344</strain>
    </source>
</reference>
<evidence type="ECO:0000256" key="1">
    <source>
        <dbReference type="ARBA" id="ARBA00004651"/>
    </source>
</evidence>
<evidence type="ECO:0008006" key="11">
    <source>
        <dbReference type="Google" id="ProtNLM"/>
    </source>
</evidence>
<evidence type="ECO:0000256" key="6">
    <source>
        <dbReference type="SAM" id="Phobius"/>
    </source>
</evidence>
<dbReference type="GO" id="GO:0005886">
    <property type="term" value="C:plasma membrane"/>
    <property type="evidence" value="ECO:0007669"/>
    <property type="project" value="UniProtKB-SubCell"/>
</dbReference>
<keyword evidence="9" id="KW-1185">Reference proteome</keyword>
<proteinExistence type="predicted"/>
<dbReference type="AlphaFoldDB" id="A0A0R2FGM4"/>
<comment type="subcellular location">
    <subcellularLocation>
        <location evidence="1">Cell membrane</location>
        <topology evidence="1">Multi-pass membrane protein</topology>
    </subcellularLocation>
</comment>
<keyword evidence="2" id="KW-1003">Cell membrane</keyword>
<evidence type="ECO:0000256" key="4">
    <source>
        <dbReference type="ARBA" id="ARBA00022989"/>
    </source>
</evidence>
<evidence type="ECO:0000313" key="10">
    <source>
        <dbReference type="Proteomes" id="UP000051751"/>
    </source>
</evidence>
<keyword evidence="4 6" id="KW-1133">Transmembrane helix</keyword>
<dbReference type="PANTHER" id="PTHR33931:SF4">
    <property type="entry name" value="ANTIHOLIN-LIKE PROTEIN LRGA"/>
    <property type="match status" value="1"/>
</dbReference>
<dbReference type="InterPro" id="IPR005538">
    <property type="entry name" value="LrgA/CidA"/>
</dbReference>
<dbReference type="EMBL" id="JQAZ01000007">
    <property type="protein sequence ID" value="KRN30273.1"/>
    <property type="molecule type" value="Genomic_DNA"/>
</dbReference>
<comment type="caution">
    <text evidence="7">The sequence shown here is derived from an EMBL/GenBank/DDBJ whole genome shotgun (WGS) entry which is preliminary data.</text>
</comment>
<organism evidence="7 10">
    <name type="scientific">Lactobacillus selangorensis</name>
    <dbReference type="NCBI Taxonomy" id="81857"/>
    <lineage>
        <taxon>Bacteria</taxon>
        <taxon>Bacillati</taxon>
        <taxon>Bacillota</taxon>
        <taxon>Bacilli</taxon>
        <taxon>Lactobacillales</taxon>
        <taxon>Lactobacillaceae</taxon>
        <taxon>Lactobacillus</taxon>
    </lineage>
</organism>
<evidence type="ECO:0000256" key="2">
    <source>
        <dbReference type="ARBA" id="ARBA00022475"/>
    </source>
</evidence>
<dbReference type="Proteomes" id="UP000051645">
    <property type="component" value="Unassembled WGS sequence"/>
</dbReference>
<evidence type="ECO:0000256" key="3">
    <source>
        <dbReference type="ARBA" id="ARBA00022692"/>
    </source>
</evidence>
<protein>
    <recommendedName>
        <fullName evidence="11">Effector of murein hydrolase LrgA</fullName>
    </recommendedName>
</protein>
<gene>
    <name evidence="7" type="ORF">IV38_GL001977</name>
    <name evidence="8" type="ORF">IV40_GL001860</name>
</gene>
<sequence length="110" mass="12409">MLERLIPSFPFPTALVGLILMYVLLEMQVLKLPQVERLGNFLLKYISLFFIPSGISLVTALPEMKSNGLAIVFVVIFSTVFMLVLTAAITWGLLKFKAWRNNSEAEEETD</sequence>
<accession>A0A0R2FGM4</accession>
<keyword evidence="5 6" id="KW-0472">Membrane</keyword>
<dbReference type="Proteomes" id="UP000051751">
    <property type="component" value="Unassembled WGS sequence"/>
</dbReference>
<evidence type="ECO:0000313" key="8">
    <source>
        <dbReference type="EMBL" id="KRN30273.1"/>
    </source>
</evidence>
<feature type="transmembrane region" description="Helical" evidence="6">
    <location>
        <begin position="6"/>
        <end position="25"/>
    </location>
</feature>
<name>A0A0R2FGM4_9LACO</name>